<evidence type="ECO:0000256" key="1">
    <source>
        <dbReference type="ARBA" id="ARBA00022490"/>
    </source>
</evidence>
<comment type="subcellular location">
    <subcellularLocation>
        <location evidence="10">Cytoplasm</location>
    </subcellularLocation>
</comment>
<feature type="region of interest" description="tRNA (mnm(5)s(2)U34)-methyltransferase" evidence="10">
    <location>
        <begin position="1"/>
        <end position="244"/>
    </location>
</feature>
<proteinExistence type="inferred from homology"/>
<dbReference type="HAMAP" id="MF_01102">
    <property type="entry name" value="MnmC"/>
    <property type="match status" value="1"/>
</dbReference>
<dbReference type="Pfam" id="PF05430">
    <property type="entry name" value="Methyltransf_30"/>
    <property type="match status" value="1"/>
</dbReference>
<feature type="domain" description="FAD dependent oxidoreductase" evidence="11">
    <location>
        <begin position="266"/>
        <end position="629"/>
    </location>
</feature>
<evidence type="ECO:0000256" key="6">
    <source>
        <dbReference type="ARBA" id="ARBA00022694"/>
    </source>
</evidence>
<evidence type="ECO:0000313" key="13">
    <source>
        <dbReference type="EMBL" id="GAA0352814.1"/>
    </source>
</evidence>
<sequence>MAIQTAQIDFNELGTPVANAFDDVYFSNANGLAETRYVFLHNNQIPQRWQQWQNAHFVIAETGFGTGLNFLASLAAFADFRANHPSSPLKRLYFISTEKFPLSRGDLQQALNHWPVLAEYSQALLNNYPHLTAGCHRLLFTLHDADVVLDLWLGDLHELLVQWHCPPTGLVDAWFLDGFAPSKNPDMWTDQLFTHMATLGKQDCTFATFTAAGFVRRGLQQAGFAVEKRQGFGHKRDMLAGYLPSKLPQADNQPWYFRRTAAHKQVAIIGAGLAGANLAYSLCQKGYQVSLYSKAIADGASGNRQGGFYPQLHVDDNLSSRFMAQAFGFARRRYAELLTSQTVDHDFCGVLQIAFNAALKDKQQKLVQKGHWPTNLLTPLDSRAASDIAGLDIPYPALFIQDGGWLDPAGLTQALLQACGDNLQIIQGKVVEELVHQDGQWQLHWQDSSHNHHPLVVLATGADSVHLPLLHNLPLRPVRGQVEHIPSLPAYTKLKTVLCHKGYMTPAINGRHAMGSTYIKQDMLCDYRSTEAEQNLAIHQQAMAGCDWAGQLITDGQGRASVRLGLPDHLPLVGAMPDLPTQSKSYADLYLGKAPQGYAQATDLPGLYLLMGLGSRGLCTAPLLAEMLSSQLAGEPLPLDNATLAALSPNRFLIRDCQRKAFITTEAQRSQSC</sequence>
<dbReference type="Pfam" id="PF01266">
    <property type="entry name" value="DAO"/>
    <property type="match status" value="1"/>
</dbReference>
<keyword evidence="5 10" id="KW-0949">S-adenosyl-L-methionine</keyword>
<dbReference type="InterPro" id="IPR036188">
    <property type="entry name" value="FAD/NAD-bd_sf"/>
</dbReference>
<dbReference type="InterPro" id="IPR029063">
    <property type="entry name" value="SAM-dependent_MTases_sf"/>
</dbReference>
<dbReference type="EC" id="2.1.1.61" evidence="10"/>
<dbReference type="RefSeq" id="WP_343844003.1">
    <property type="nucleotide sequence ID" value="NZ_BAAAEI010000006.1"/>
</dbReference>
<organism evidence="13 14">
    <name type="scientific">Bowmanella denitrificans</name>
    <dbReference type="NCBI Taxonomy" id="366582"/>
    <lineage>
        <taxon>Bacteria</taxon>
        <taxon>Pseudomonadati</taxon>
        <taxon>Pseudomonadota</taxon>
        <taxon>Gammaproteobacteria</taxon>
        <taxon>Alteromonadales</taxon>
        <taxon>Alteromonadaceae</taxon>
        <taxon>Bowmanella</taxon>
    </lineage>
</organism>
<evidence type="ECO:0000256" key="10">
    <source>
        <dbReference type="HAMAP-Rule" id="MF_01102"/>
    </source>
</evidence>
<comment type="catalytic activity">
    <reaction evidence="10">
        <text>5-aminomethyl-2-thiouridine(34) in tRNA + S-adenosyl-L-methionine = 5-methylaminomethyl-2-thiouridine(34) in tRNA + S-adenosyl-L-homocysteine + H(+)</text>
        <dbReference type="Rhea" id="RHEA:19569"/>
        <dbReference type="Rhea" id="RHEA-COMP:10195"/>
        <dbReference type="Rhea" id="RHEA-COMP:10197"/>
        <dbReference type="ChEBI" id="CHEBI:15378"/>
        <dbReference type="ChEBI" id="CHEBI:57856"/>
        <dbReference type="ChEBI" id="CHEBI:59789"/>
        <dbReference type="ChEBI" id="CHEBI:74454"/>
        <dbReference type="ChEBI" id="CHEBI:74455"/>
        <dbReference type="EC" id="2.1.1.61"/>
    </reaction>
</comment>
<keyword evidence="2 10" id="KW-0489">Methyltransferase</keyword>
<gene>
    <name evidence="10 13" type="primary">mnmC</name>
    <name evidence="13" type="ORF">GCM10009092_16470</name>
</gene>
<evidence type="ECO:0000256" key="8">
    <source>
        <dbReference type="ARBA" id="ARBA00023002"/>
    </source>
</evidence>
<dbReference type="PANTHER" id="PTHR13847">
    <property type="entry name" value="SARCOSINE DEHYDROGENASE-RELATED"/>
    <property type="match status" value="1"/>
</dbReference>
<evidence type="ECO:0000259" key="11">
    <source>
        <dbReference type="Pfam" id="PF01266"/>
    </source>
</evidence>
<dbReference type="InterPro" id="IPR023032">
    <property type="entry name" value="tRNA_MAMT_biosynth_bifunc_MnmC"/>
</dbReference>
<accession>A0ABP3GVI0</accession>
<comment type="function">
    <text evidence="10">Catalyzes the last two steps in the biosynthesis of 5-methylaminomethyl-2-thiouridine (mnm(5)s(2)U) at the wobble position (U34) in tRNA. Catalyzes the FAD-dependent demodification of cmnm(5)s(2)U34 to nm(5)s(2)U34, followed by the transfer of a methyl group from S-adenosyl-L-methionine to nm(5)s(2)U34, to form mnm(5)s(2)U34.</text>
</comment>
<comment type="similarity">
    <text evidence="10">In the C-terminal section; belongs to the DAO family.</text>
</comment>
<keyword evidence="1 10" id="KW-0963">Cytoplasm</keyword>
<dbReference type="InterPro" id="IPR006076">
    <property type="entry name" value="FAD-dep_OxRdtase"/>
</dbReference>
<keyword evidence="6 10" id="KW-0819">tRNA processing</keyword>
<keyword evidence="3 10" id="KW-0285">Flavoprotein</keyword>
<dbReference type="PANTHER" id="PTHR13847:SF283">
    <property type="entry name" value="TRNA 5-METHYLAMINOMETHYL-2-THIOURIDINE BIOSYNTHESIS BIFUNCTIONAL PROTEIN MNMC"/>
    <property type="match status" value="1"/>
</dbReference>
<dbReference type="NCBIfam" id="NF033855">
    <property type="entry name" value="tRNA_MNMC2"/>
    <property type="match status" value="1"/>
</dbReference>
<dbReference type="NCBIfam" id="NF002481">
    <property type="entry name" value="PRK01747.1-2"/>
    <property type="match status" value="1"/>
</dbReference>
<evidence type="ECO:0000256" key="4">
    <source>
        <dbReference type="ARBA" id="ARBA00022679"/>
    </source>
</evidence>
<protein>
    <recommendedName>
        <fullName evidence="10">tRNA 5-methylaminomethyl-2-thiouridine biosynthesis bifunctional protein MnmC</fullName>
        <shortName evidence="10">tRNA mnm(5)s(2)U biosynthesis bifunctional protein</shortName>
    </recommendedName>
    <domain>
        <recommendedName>
            <fullName evidence="10">tRNA (mnm(5)s(2)U34)-methyltransferase</fullName>
            <ecNumber evidence="10">2.1.1.61</ecNumber>
        </recommendedName>
    </domain>
    <domain>
        <recommendedName>
            <fullName evidence="10">FAD-dependent cmnm(5)s(2)U34 oxidoreductase</fullName>
            <ecNumber evidence="10">1.5.-.-</ecNumber>
        </recommendedName>
    </domain>
</protein>
<evidence type="ECO:0000313" key="14">
    <source>
        <dbReference type="Proteomes" id="UP001501757"/>
    </source>
</evidence>
<feature type="region of interest" description="FAD-dependent cmnm(5)s(2)U34 oxidoreductase" evidence="10">
    <location>
        <begin position="269"/>
        <end position="673"/>
    </location>
</feature>
<evidence type="ECO:0000256" key="3">
    <source>
        <dbReference type="ARBA" id="ARBA00022630"/>
    </source>
</evidence>
<feature type="domain" description="MnmC-like methyltransferase" evidence="12">
    <location>
        <begin position="117"/>
        <end position="243"/>
    </location>
</feature>
<dbReference type="SUPFAM" id="SSF51905">
    <property type="entry name" value="FAD/NAD(P)-binding domain"/>
    <property type="match status" value="1"/>
</dbReference>
<reference evidence="14" key="1">
    <citation type="journal article" date="2019" name="Int. J. Syst. Evol. Microbiol.">
        <title>The Global Catalogue of Microorganisms (GCM) 10K type strain sequencing project: providing services to taxonomists for standard genome sequencing and annotation.</title>
        <authorList>
            <consortium name="The Broad Institute Genomics Platform"/>
            <consortium name="The Broad Institute Genome Sequencing Center for Infectious Disease"/>
            <person name="Wu L."/>
            <person name="Ma J."/>
        </authorList>
    </citation>
    <scope>NUCLEOTIDE SEQUENCE [LARGE SCALE GENOMIC DNA]</scope>
    <source>
        <strain evidence="14">JCM 13378</strain>
    </source>
</reference>
<comment type="caution">
    <text evidence="13">The sequence shown here is derived from an EMBL/GenBank/DDBJ whole genome shotgun (WGS) entry which is preliminary data.</text>
</comment>
<dbReference type="InterPro" id="IPR008471">
    <property type="entry name" value="MnmC-like_methylTransf"/>
</dbReference>
<dbReference type="Gene3D" id="3.30.9.10">
    <property type="entry name" value="D-Amino Acid Oxidase, subunit A, domain 2"/>
    <property type="match status" value="1"/>
</dbReference>
<keyword evidence="4 10" id="KW-0808">Transferase</keyword>
<keyword evidence="7 10" id="KW-0274">FAD</keyword>
<dbReference type="Proteomes" id="UP001501757">
    <property type="component" value="Unassembled WGS sequence"/>
</dbReference>
<dbReference type="EMBL" id="BAAAEI010000006">
    <property type="protein sequence ID" value="GAA0352814.1"/>
    <property type="molecule type" value="Genomic_DNA"/>
</dbReference>
<evidence type="ECO:0000259" key="12">
    <source>
        <dbReference type="Pfam" id="PF05430"/>
    </source>
</evidence>
<dbReference type="InterPro" id="IPR047785">
    <property type="entry name" value="tRNA_MNMC2"/>
</dbReference>
<evidence type="ECO:0000256" key="9">
    <source>
        <dbReference type="ARBA" id="ARBA00023268"/>
    </source>
</evidence>
<dbReference type="Gene3D" id="3.40.50.150">
    <property type="entry name" value="Vaccinia Virus protein VP39"/>
    <property type="match status" value="1"/>
</dbReference>
<keyword evidence="14" id="KW-1185">Reference proteome</keyword>
<evidence type="ECO:0000256" key="2">
    <source>
        <dbReference type="ARBA" id="ARBA00022603"/>
    </source>
</evidence>
<evidence type="ECO:0000256" key="5">
    <source>
        <dbReference type="ARBA" id="ARBA00022691"/>
    </source>
</evidence>
<dbReference type="NCBIfam" id="TIGR03197">
    <property type="entry name" value="MnmC_Cterm"/>
    <property type="match status" value="1"/>
</dbReference>
<comment type="cofactor">
    <cofactor evidence="10">
        <name>FAD</name>
        <dbReference type="ChEBI" id="CHEBI:57692"/>
    </cofactor>
</comment>
<dbReference type="Gene3D" id="3.50.50.60">
    <property type="entry name" value="FAD/NAD(P)-binding domain"/>
    <property type="match status" value="1"/>
</dbReference>
<name>A0ABP3GVI0_9ALTE</name>
<keyword evidence="9 10" id="KW-0511">Multifunctional enzyme</keyword>
<keyword evidence="8 10" id="KW-0560">Oxidoreductase</keyword>
<comment type="similarity">
    <text evidence="10">In the N-terminal section; belongs to the methyltransferase superfamily. tRNA (mnm(5)s(2)U34)-methyltransferase family.</text>
</comment>
<evidence type="ECO:0000256" key="7">
    <source>
        <dbReference type="ARBA" id="ARBA00022827"/>
    </source>
</evidence>
<dbReference type="EC" id="1.5.-.-" evidence="10"/>
<dbReference type="InterPro" id="IPR017610">
    <property type="entry name" value="tRNA_S-uridine_synth_MnmC_C"/>
</dbReference>